<dbReference type="InterPro" id="IPR046059">
    <property type="entry name" value="DUF6017"/>
</dbReference>
<feature type="region of interest" description="Disordered" evidence="1">
    <location>
        <begin position="129"/>
        <end position="165"/>
    </location>
</feature>
<comment type="caution">
    <text evidence="4">The sequence shown here is derived from an EMBL/GenBank/DDBJ whole genome shotgun (WGS) entry which is preliminary data.</text>
</comment>
<dbReference type="EMBL" id="JBBMEP010000007">
    <property type="protein sequence ID" value="MEQ2376697.1"/>
    <property type="molecule type" value="Genomic_DNA"/>
</dbReference>
<dbReference type="RefSeq" id="WP_349137580.1">
    <property type="nucleotide sequence ID" value="NZ_JBBMEP010000007.1"/>
</dbReference>
<evidence type="ECO:0000259" key="3">
    <source>
        <dbReference type="Pfam" id="PF19481"/>
    </source>
</evidence>
<gene>
    <name evidence="4" type="ORF">WMO17_04830</name>
</gene>
<protein>
    <submittedName>
        <fullName evidence="4">DUF6017 domain-containing protein</fullName>
    </submittedName>
</protein>
<reference evidence="4 5" key="1">
    <citation type="submission" date="2024-03" db="EMBL/GenBank/DDBJ databases">
        <title>Human intestinal bacterial collection.</title>
        <authorList>
            <person name="Pauvert C."/>
            <person name="Hitch T.C.A."/>
            <person name="Clavel T."/>
        </authorList>
    </citation>
    <scope>NUCLEOTIDE SEQUENCE [LARGE SCALE GENOMIC DNA]</scope>
    <source>
        <strain evidence="4 5">CLA-JM-H7-B</strain>
    </source>
</reference>
<name>A0ABV1BLP7_9FIRM</name>
<dbReference type="Proteomes" id="UP001496146">
    <property type="component" value="Unassembled WGS sequence"/>
</dbReference>
<evidence type="ECO:0000313" key="5">
    <source>
        <dbReference type="Proteomes" id="UP001496146"/>
    </source>
</evidence>
<proteinExistence type="predicted"/>
<feature type="compositionally biased region" description="Basic and acidic residues" evidence="1">
    <location>
        <begin position="146"/>
        <end position="157"/>
    </location>
</feature>
<evidence type="ECO:0000256" key="1">
    <source>
        <dbReference type="SAM" id="MobiDB-lite"/>
    </source>
</evidence>
<sequence length="289" mass="33393">MPLDYFYGQVGELFSFYRIPKALFLESRFQNLSTDAKTLYGILLDRMSLSAKNGWLDEQGRVFIIFTIEDVKRALCCADNKATKLLRELEEFGLIERKRRGLGRPSLVYVKNFSAESSKSIFQNRDFHDSGGFKSASQDPAKSRCNKTEENSTEKSETYPFYSEEDDGMSKHEQLEEYFSQSLELDILLRLCPDDEDTIYQIVDLLVDTCATNRKMLRIAGDDKPAEVVRSRFMKLNADHIRFVLKCLAENSSPIRNMKQYLLASLYNAPTTMQLSYQNQTNHDLANRR</sequence>
<feature type="domain" description="Replication initiator A N-terminal" evidence="2">
    <location>
        <begin position="15"/>
        <end position="89"/>
    </location>
</feature>
<feature type="domain" description="DUF6017" evidence="3">
    <location>
        <begin position="169"/>
        <end position="286"/>
    </location>
</feature>
<dbReference type="InterPro" id="IPR010724">
    <property type="entry name" value="RepA_N"/>
</dbReference>
<organism evidence="4 5">
    <name type="scientific">Faecalibacterium faecis</name>
    <dbReference type="NCBI Taxonomy" id="3133157"/>
    <lineage>
        <taxon>Bacteria</taxon>
        <taxon>Bacillati</taxon>
        <taxon>Bacillota</taxon>
        <taxon>Clostridia</taxon>
        <taxon>Eubacteriales</taxon>
        <taxon>Oscillospiraceae</taxon>
        <taxon>Faecalibacterium</taxon>
    </lineage>
</organism>
<evidence type="ECO:0000313" key="4">
    <source>
        <dbReference type="EMBL" id="MEQ2376697.1"/>
    </source>
</evidence>
<accession>A0ABV1BLP7</accession>
<keyword evidence="5" id="KW-1185">Reference proteome</keyword>
<dbReference type="Pfam" id="PF06970">
    <property type="entry name" value="RepA_N"/>
    <property type="match status" value="1"/>
</dbReference>
<evidence type="ECO:0000259" key="2">
    <source>
        <dbReference type="Pfam" id="PF06970"/>
    </source>
</evidence>
<dbReference type="Pfam" id="PF19481">
    <property type="entry name" value="DUF6017"/>
    <property type="match status" value="1"/>
</dbReference>